<dbReference type="AlphaFoldDB" id="A3I1K6"/>
<evidence type="ECO:0000256" key="3">
    <source>
        <dbReference type="ARBA" id="ARBA00022989"/>
    </source>
</evidence>
<dbReference type="RefSeq" id="WP_008199852.1">
    <property type="nucleotide sequence ID" value="NZ_CM001023.1"/>
</dbReference>
<feature type="transmembrane region" description="Helical" evidence="5">
    <location>
        <begin position="117"/>
        <end position="135"/>
    </location>
</feature>
<dbReference type="eggNOG" id="ENOG503354K">
    <property type="taxonomic scope" value="Bacteria"/>
</dbReference>
<dbReference type="PANTHER" id="PTHR42038">
    <property type="match status" value="1"/>
</dbReference>
<feature type="transmembrane region" description="Helical" evidence="5">
    <location>
        <begin position="196"/>
        <end position="217"/>
    </location>
</feature>
<gene>
    <name evidence="6" type="ORF">ALPR1_08608</name>
</gene>
<evidence type="ECO:0000313" key="6">
    <source>
        <dbReference type="EMBL" id="EAZ79672.1"/>
    </source>
</evidence>
<evidence type="ECO:0000256" key="5">
    <source>
        <dbReference type="SAM" id="Phobius"/>
    </source>
</evidence>
<reference evidence="6 7" key="1">
    <citation type="journal article" date="2011" name="J. Bacteriol.">
        <title>Complete genome sequence of Algoriphagus sp. PR1, bacterial prey of a colony-forming choanoflagellate.</title>
        <authorList>
            <person name="Alegado R.A."/>
            <person name="Ferriera S."/>
            <person name="Nusbaum C."/>
            <person name="Young S.K."/>
            <person name="Zeng Q."/>
            <person name="Imamovic A."/>
            <person name="Fairclough S.R."/>
            <person name="King N."/>
        </authorList>
    </citation>
    <scope>NUCLEOTIDE SEQUENCE [LARGE SCALE GENOMIC DNA]</scope>
    <source>
        <strain evidence="6 7">PR1</strain>
    </source>
</reference>
<comment type="caution">
    <text evidence="6">The sequence shown here is derived from an EMBL/GenBank/DDBJ whole genome shotgun (WGS) entry which is preliminary data.</text>
</comment>
<feature type="transmembrane region" description="Helical" evidence="5">
    <location>
        <begin position="22"/>
        <end position="44"/>
    </location>
</feature>
<dbReference type="OrthoDB" id="821476at2"/>
<accession>A3I1K6</accession>
<dbReference type="STRING" id="388413.ALPR1_08608"/>
<comment type="subcellular location">
    <subcellularLocation>
        <location evidence="1">Membrane</location>
        <topology evidence="1">Multi-pass membrane protein</topology>
    </subcellularLocation>
</comment>
<evidence type="ECO:0000313" key="7">
    <source>
        <dbReference type="Proteomes" id="UP000003919"/>
    </source>
</evidence>
<dbReference type="Pfam" id="PF25129">
    <property type="entry name" value="Pyr4-TMTC"/>
    <property type="match status" value="1"/>
</dbReference>
<sequence>MTIWEYIQEPHPWFDTSNYTPLQIVLFTTGALLWIVAYIVIIRVAIKSKTVIIPAVAVVCNYGNEIGGAFFWVPDMGKALVIAYWGWFLLDTFIVYKLLKYGYKQFTTPFFKKNIKWLVLVGLAGSIPLSSLFMIQYDLPMGVLDAYIVNIVMSVAFLSLLYVPNFPEHSTLLAWSKFLGTGIISVMFSMKYPENHFLWVIYFVVAAFDIAFIILMYRKRKQLQTA</sequence>
<keyword evidence="2 5" id="KW-0812">Transmembrane</keyword>
<proteinExistence type="predicted"/>
<feature type="transmembrane region" description="Helical" evidence="5">
    <location>
        <begin position="51"/>
        <end position="73"/>
    </location>
</feature>
<name>A3I1K6_9BACT</name>
<dbReference type="InterPro" id="IPR039020">
    <property type="entry name" value="PaxB-like"/>
</dbReference>
<dbReference type="Proteomes" id="UP000003919">
    <property type="component" value="Chromosome"/>
</dbReference>
<dbReference type="HOGENOM" id="CLU_087059_1_1_10"/>
<keyword evidence="4 5" id="KW-0472">Membrane</keyword>
<feature type="transmembrane region" description="Helical" evidence="5">
    <location>
        <begin position="147"/>
        <end position="165"/>
    </location>
</feature>
<feature type="transmembrane region" description="Helical" evidence="5">
    <location>
        <begin position="172"/>
        <end position="190"/>
    </location>
</feature>
<feature type="transmembrane region" description="Helical" evidence="5">
    <location>
        <begin position="79"/>
        <end position="96"/>
    </location>
</feature>
<dbReference type="EMBL" id="CM001023">
    <property type="protein sequence ID" value="EAZ79672.1"/>
    <property type="molecule type" value="Genomic_DNA"/>
</dbReference>
<evidence type="ECO:0000256" key="1">
    <source>
        <dbReference type="ARBA" id="ARBA00004141"/>
    </source>
</evidence>
<organism evidence="6 7">
    <name type="scientific">Algoriphagus machipongonensis</name>
    <dbReference type="NCBI Taxonomy" id="388413"/>
    <lineage>
        <taxon>Bacteria</taxon>
        <taxon>Pseudomonadati</taxon>
        <taxon>Bacteroidota</taxon>
        <taxon>Cytophagia</taxon>
        <taxon>Cytophagales</taxon>
        <taxon>Cyclobacteriaceae</taxon>
        <taxon>Algoriphagus</taxon>
    </lineage>
</organism>
<evidence type="ECO:0000256" key="4">
    <source>
        <dbReference type="ARBA" id="ARBA00023136"/>
    </source>
</evidence>
<dbReference type="GO" id="GO:0016829">
    <property type="term" value="F:lyase activity"/>
    <property type="evidence" value="ECO:0007669"/>
    <property type="project" value="InterPro"/>
</dbReference>
<keyword evidence="3 5" id="KW-1133">Transmembrane helix</keyword>
<keyword evidence="7" id="KW-1185">Reference proteome</keyword>
<dbReference type="EMBL" id="AAXU02000001">
    <property type="protein sequence ID" value="EAZ79672.1"/>
    <property type="molecule type" value="Genomic_DNA"/>
</dbReference>
<dbReference type="PANTHER" id="PTHR42038:SF2">
    <property type="entry name" value="TERPENE CYCLASE AUSL"/>
    <property type="match status" value="1"/>
</dbReference>
<dbReference type="GO" id="GO:0016020">
    <property type="term" value="C:membrane"/>
    <property type="evidence" value="ECO:0007669"/>
    <property type="project" value="UniProtKB-SubCell"/>
</dbReference>
<evidence type="ECO:0000256" key="2">
    <source>
        <dbReference type="ARBA" id="ARBA00022692"/>
    </source>
</evidence>
<protein>
    <submittedName>
        <fullName evidence="6">Uncharacterized protein</fullName>
    </submittedName>
</protein>